<protein>
    <submittedName>
        <fullName evidence="2">Uncharacterized protein</fullName>
    </submittedName>
</protein>
<evidence type="ECO:0000256" key="1">
    <source>
        <dbReference type="SAM" id="Phobius"/>
    </source>
</evidence>
<keyword evidence="1" id="KW-0472">Membrane</keyword>
<sequence>MFKANGSNRHQINYQRIATRLYLFVLLISLIIISFYLLLNEDLQQNTIRQPLEFQYKELEKTYSSNLYYPCSTVSMNHSTLIMIEPYFHQICSSDLISDAWMDNINGDHVMNDYFSIFDYRNSVISQNRFETIVNSSINDWKSQTTDQFLEIIKIFQAVSHGNQLIECYYNLSCMIELDRHFDLSLGSSFNFSNLNEILNPPNETIETIINKLMVDSWISNISFSSYYNTCSPSSSTVQIIKLSLSKYKDLLKDHSYSLQYSCSHISIPYETFLSIEPHFHDLCSSLFISDEWIHYIYGEGHLSHRFSFDDYRYSAPEQFLSLSSLCKLSQEKLLSENLLIEQIEIILNRLQSTTSKSFLNILNLIRETIVHLSADSTSYTASVSYGECNCGLSFKCTQSSGDMMSGCYPLESILQTKLYCFYDQNCIDSNGNFTSLNMSTLEKSQFNLDSTIESILNNLMIEEYK</sequence>
<evidence type="ECO:0000313" key="2">
    <source>
        <dbReference type="EMBL" id="CAF4119494.1"/>
    </source>
</evidence>
<keyword evidence="1" id="KW-0812">Transmembrane</keyword>
<feature type="transmembrane region" description="Helical" evidence="1">
    <location>
        <begin position="21"/>
        <end position="39"/>
    </location>
</feature>
<dbReference type="AlphaFoldDB" id="A0A819W2F4"/>
<reference evidence="2" key="1">
    <citation type="submission" date="2021-02" db="EMBL/GenBank/DDBJ databases">
        <authorList>
            <person name="Nowell W R."/>
        </authorList>
    </citation>
    <scope>NUCLEOTIDE SEQUENCE</scope>
</reference>
<dbReference type="Proteomes" id="UP000663823">
    <property type="component" value="Unassembled WGS sequence"/>
</dbReference>
<feature type="non-terminal residue" evidence="2">
    <location>
        <position position="1"/>
    </location>
</feature>
<accession>A0A819W2F4</accession>
<comment type="caution">
    <text evidence="2">The sequence shown here is derived from an EMBL/GenBank/DDBJ whole genome shotgun (WGS) entry which is preliminary data.</text>
</comment>
<name>A0A819W2F4_9BILA</name>
<gene>
    <name evidence="2" type="ORF">OTI717_LOCUS34826</name>
</gene>
<proteinExistence type="predicted"/>
<organism evidence="2 3">
    <name type="scientific">Rotaria sordida</name>
    <dbReference type="NCBI Taxonomy" id="392033"/>
    <lineage>
        <taxon>Eukaryota</taxon>
        <taxon>Metazoa</taxon>
        <taxon>Spiralia</taxon>
        <taxon>Gnathifera</taxon>
        <taxon>Rotifera</taxon>
        <taxon>Eurotatoria</taxon>
        <taxon>Bdelloidea</taxon>
        <taxon>Philodinida</taxon>
        <taxon>Philodinidae</taxon>
        <taxon>Rotaria</taxon>
    </lineage>
</organism>
<evidence type="ECO:0000313" key="3">
    <source>
        <dbReference type="Proteomes" id="UP000663823"/>
    </source>
</evidence>
<dbReference type="EMBL" id="CAJOAX010012819">
    <property type="protein sequence ID" value="CAF4119494.1"/>
    <property type="molecule type" value="Genomic_DNA"/>
</dbReference>
<keyword evidence="1" id="KW-1133">Transmembrane helix</keyword>